<organism evidence="2 3">
    <name type="scientific">Candolleomyces aberdarensis</name>
    <dbReference type="NCBI Taxonomy" id="2316362"/>
    <lineage>
        <taxon>Eukaryota</taxon>
        <taxon>Fungi</taxon>
        <taxon>Dikarya</taxon>
        <taxon>Basidiomycota</taxon>
        <taxon>Agaricomycotina</taxon>
        <taxon>Agaricomycetes</taxon>
        <taxon>Agaricomycetidae</taxon>
        <taxon>Agaricales</taxon>
        <taxon>Agaricineae</taxon>
        <taxon>Psathyrellaceae</taxon>
        <taxon>Candolleomyces</taxon>
    </lineage>
</organism>
<feature type="region of interest" description="Disordered" evidence="1">
    <location>
        <begin position="26"/>
        <end position="46"/>
    </location>
</feature>
<evidence type="ECO:0000313" key="2">
    <source>
        <dbReference type="EMBL" id="RXW20681.1"/>
    </source>
</evidence>
<gene>
    <name evidence="2" type="ORF">EST38_g5188</name>
</gene>
<protein>
    <submittedName>
        <fullName evidence="2">Uncharacterized protein</fullName>
    </submittedName>
</protein>
<dbReference type="Proteomes" id="UP000290288">
    <property type="component" value="Unassembled WGS sequence"/>
</dbReference>
<reference evidence="2 3" key="1">
    <citation type="submission" date="2019-01" db="EMBL/GenBank/DDBJ databases">
        <title>Draft genome sequence of Psathyrella aberdarensis IHI B618.</title>
        <authorList>
            <person name="Buettner E."/>
            <person name="Kellner H."/>
        </authorList>
    </citation>
    <scope>NUCLEOTIDE SEQUENCE [LARGE SCALE GENOMIC DNA]</scope>
    <source>
        <strain evidence="2 3">IHI B618</strain>
    </source>
</reference>
<evidence type="ECO:0000256" key="1">
    <source>
        <dbReference type="SAM" id="MobiDB-lite"/>
    </source>
</evidence>
<dbReference type="AlphaFoldDB" id="A0A4Q2DMX1"/>
<accession>A0A4Q2DMX1</accession>
<proteinExistence type="predicted"/>
<keyword evidence="3" id="KW-1185">Reference proteome</keyword>
<dbReference type="EMBL" id="SDEE01000138">
    <property type="protein sequence ID" value="RXW20681.1"/>
    <property type="molecule type" value="Genomic_DNA"/>
</dbReference>
<comment type="caution">
    <text evidence="2">The sequence shown here is derived from an EMBL/GenBank/DDBJ whole genome shotgun (WGS) entry which is preliminary data.</text>
</comment>
<sequence length="87" mass="9029">MAEPSLSTDAETHPQIKHMIVEELNTKGSSTGAMADSDTGGAEPLASQVEISEDAVKDESPIATDFEVEGQVVLILCGLIASGKVET</sequence>
<name>A0A4Q2DMX1_9AGAR</name>
<dbReference type="OrthoDB" id="3512845at2759"/>
<evidence type="ECO:0000313" key="3">
    <source>
        <dbReference type="Proteomes" id="UP000290288"/>
    </source>
</evidence>